<keyword evidence="1" id="KW-0472">Membrane</keyword>
<proteinExistence type="predicted"/>
<keyword evidence="1" id="KW-1133">Transmembrane helix</keyword>
<sequence length="235" mass="25213">MTSDLGEVKDGWRIAGLVVRIALLLILLAGALVVALSFAPSTRTMGEFRAAVAADRVSAIVYRSGGEQRELYELRWSEGPLVWHEIGMVPVRDGSRSYTVVELTRDIAGGSANVTRLESRSGDGGIIPGWPFQVPLRGWVIWTGAAWWVTALIMLASVPRLGNRWAWFWLFTVGQIGAIVFLLLEPRPLWSRAGERPAPRGRLDGGQGCLASIGLGLLSAACAAGVGRLAGLVLG</sequence>
<reference evidence="3" key="1">
    <citation type="submission" date="2016-10" db="EMBL/GenBank/DDBJ databases">
        <authorList>
            <person name="Varghese N."/>
            <person name="Submissions S."/>
        </authorList>
    </citation>
    <scope>NUCLEOTIDE SEQUENCE [LARGE SCALE GENOMIC DNA]</scope>
    <source>
        <strain evidence="3">CGMCC 4.2126</strain>
    </source>
</reference>
<feature type="transmembrane region" description="Helical" evidence="1">
    <location>
        <begin position="12"/>
        <end position="39"/>
    </location>
</feature>
<evidence type="ECO:0000313" key="3">
    <source>
        <dbReference type="Proteomes" id="UP000199111"/>
    </source>
</evidence>
<keyword evidence="1" id="KW-0812">Transmembrane</keyword>
<dbReference type="RefSeq" id="WP_093887809.1">
    <property type="nucleotide sequence ID" value="NZ_FOQY01000009.1"/>
</dbReference>
<dbReference type="GeneID" id="96299006"/>
<dbReference type="AlphaFoldDB" id="A0A1I3RX84"/>
<keyword evidence="3" id="KW-1185">Reference proteome</keyword>
<evidence type="ECO:0000313" key="2">
    <source>
        <dbReference type="EMBL" id="SFJ51015.1"/>
    </source>
</evidence>
<dbReference type="Proteomes" id="UP000199111">
    <property type="component" value="Unassembled WGS sequence"/>
</dbReference>
<dbReference type="EMBL" id="FOQY01000009">
    <property type="protein sequence ID" value="SFJ51015.1"/>
    <property type="molecule type" value="Genomic_DNA"/>
</dbReference>
<feature type="transmembrane region" description="Helical" evidence="1">
    <location>
        <begin position="139"/>
        <end position="159"/>
    </location>
</feature>
<feature type="transmembrane region" description="Helical" evidence="1">
    <location>
        <begin position="205"/>
        <end position="226"/>
    </location>
</feature>
<organism evidence="2 3">
    <name type="scientific">Streptosporangium canum</name>
    <dbReference type="NCBI Taxonomy" id="324952"/>
    <lineage>
        <taxon>Bacteria</taxon>
        <taxon>Bacillati</taxon>
        <taxon>Actinomycetota</taxon>
        <taxon>Actinomycetes</taxon>
        <taxon>Streptosporangiales</taxon>
        <taxon>Streptosporangiaceae</taxon>
        <taxon>Streptosporangium</taxon>
    </lineage>
</organism>
<accession>A0A1I3RX84</accession>
<name>A0A1I3RX84_9ACTN</name>
<feature type="transmembrane region" description="Helical" evidence="1">
    <location>
        <begin position="165"/>
        <end position="184"/>
    </location>
</feature>
<evidence type="ECO:0000256" key="1">
    <source>
        <dbReference type="SAM" id="Phobius"/>
    </source>
</evidence>
<protein>
    <submittedName>
        <fullName evidence="2">Uncharacterized protein</fullName>
    </submittedName>
</protein>
<gene>
    <name evidence="2" type="ORF">SAMN05216275_109219</name>
</gene>